<reference evidence="1" key="1">
    <citation type="journal article" date="2023" name="Mol. Phylogenet. Evol.">
        <title>Genome-scale phylogeny and comparative genomics of the fungal order Sordariales.</title>
        <authorList>
            <person name="Hensen N."/>
            <person name="Bonometti L."/>
            <person name="Westerberg I."/>
            <person name="Brannstrom I.O."/>
            <person name="Guillou S."/>
            <person name="Cros-Aarteil S."/>
            <person name="Calhoun S."/>
            <person name="Haridas S."/>
            <person name="Kuo A."/>
            <person name="Mondo S."/>
            <person name="Pangilinan J."/>
            <person name="Riley R."/>
            <person name="LaButti K."/>
            <person name="Andreopoulos B."/>
            <person name="Lipzen A."/>
            <person name="Chen C."/>
            <person name="Yan M."/>
            <person name="Daum C."/>
            <person name="Ng V."/>
            <person name="Clum A."/>
            <person name="Steindorff A."/>
            <person name="Ohm R.A."/>
            <person name="Martin F."/>
            <person name="Silar P."/>
            <person name="Natvig D.O."/>
            <person name="Lalanne C."/>
            <person name="Gautier V."/>
            <person name="Ament-Velasquez S.L."/>
            <person name="Kruys A."/>
            <person name="Hutchinson M.I."/>
            <person name="Powell A.J."/>
            <person name="Barry K."/>
            <person name="Miller A.N."/>
            <person name="Grigoriev I.V."/>
            <person name="Debuchy R."/>
            <person name="Gladieux P."/>
            <person name="Hiltunen Thoren M."/>
            <person name="Johannesson H."/>
        </authorList>
    </citation>
    <scope>NUCLEOTIDE SEQUENCE</scope>
    <source>
        <strain evidence="1">CBS 990.96</strain>
    </source>
</reference>
<protein>
    <submittedName>
        <fullName evidence="1">Uncharacterized protein</fullName>
    </submittedName>
</protein>
<organism evidence="1 2">
    <name type="scientific">Podospora fimiseda</name>
    <dbReference type="NCBI Taxonomy" id="252190"/>
    <lineage>
        <taxon>Eukaryota</taxon>
        <taxon>Fungi</taxon>
        <taxon>Dikarya</taxon>
        <taxon>Ascomycota</taxon>
        <taxon>Pezizomycotina</taxon>
        <taxon>Sordariomycetes</taxon>
        <taxon>Sordariomycetidae</taxon>
        <taxon>Sordariales</taxon>
        <taxon>Podosporaceae</taxon>
        <taxon>Podospora</taxon>
    </lineage>
</organism>
<name>A0AAN7BJ43_9PEZI</name>
<evidence type="ECO:0000313" key="2">
    <source>
        <dbReference type="Proteomes" id="UP001301958"/>
    </source>
</evidence>
<comment type="caution">
    <text evidence="1">The sequence shown here is derived from an EMBL/GenBank/DDBJ whole genome shotgun (WGS) entry which is preliminary data.</text>
</comment>
<proteinExistence type="predicted"/>
<dbReference type="InterPro" id="IPR021276">
    <property type="entry name" value="DUF2855"/>
</dbReference>
<dbReference type="EMBL" id="MU865399">
    <property type="protein sequence ID" value="KAK4224232.1"/>
    <property type="molecule type" value="Genomic_DNA"/>
</dbReference>
<sequence>MSIQLISKTNFTDHLLVPVNSSPSSLPPNSVRIKTRLISLSTNTVTYARLGGIPGLNWWNVWQIPSLTSPPPNLDAYCRISAWGYSEVIESTLPSLSSGTWLFGYQPIGTHPEILTLSPGEAPGHFAEVSEFRKSLHNIYNRYVAVSEPGYSDEKALESNLGVLFMTGYLINRFVFSFEQNISPVHPVGVKELSFAWTEKEADITDATIVFLACSGKTALSLAHELKYNRPEGKRVGRIVGVGSEKSRGFSEGTGLFDEVLLYEDVDKEDLDAKLGIVDGKKNKIVLVEFGARGDAPARWAKALQEQTSEEILVTLVIGADPLGKGRSELAAKTMDPTSGVYQVNAGGLRDRAIGAIGLEEYWKQQDEAGEEYKQSEAVKSVKIQRGKGIEGWKEGWDALAGGEYGADVAMVYEF</sequence>
<dbReference type="Proteomes" id="UP001301958">
    <property type="component" value="Unassembled WGS sequence"/>
</dbReference>
<keyword evidence="2" id="KW-1185">Reference proteome</keyword>
<reference evidence="1" key="2">
    <citation type="submission" date="2023-05" db="EMBL/GenBank/DDBJ databases">
        <authorList>
            <consortium name="Lawrence Berkeley National Laboratory"/>
            <person name="Steindorff A."/>
            <person name="Hensen N."/>
            <person name="Bonometti L."/>
            <person name="Westerberg I."/>
            <person name="Brannstrom I.O."/>
            <person name="Guillou S."/>
            <person name="Cros-Aarteil S."/>
            <person name="Calhoun S."/>
            <person name="Haridas S."/>
            <person name="Kuo A."/>
            <person name="Mondo S."/>
            <person name="Pangilinan J."/>
            <person name="Riley R."/>
            <person name="Labutti K."/>
            <person name="Andreopoulos B."/>
            <person name="Lipzen A."/>
            <person name="Chen C."/>
            <person name="Yanf M."/>
            <person name="Daum C."/>
            <person name="Ng V."/>
            <person name="Clum A."/>
            <person name="Ohm R."/>
            <person name="Martin F."/>
            <person name="Silar P."/>
            <person name="Natvig D."/>
            <person name="Lalanne C."/>
            <person name="Gautier V."/>
            <person name="Ament-Velasquez S.L."/>
            <person name="Kruys A."/>
            <person name="Hutchinson M.I."/>
            <person name="Powell A.J."/>
            <person name="Barry K."/>
            <person name="Miller A.N."/>
            <person name="Grigoriev I.V."/>
            <person name="Debuchy R."/>
            <person name="Gladieux P."/>
            <person name="Thoren M.H."/>
            <person name="Johannesson H."/>
        </authorList>
    </citation>
    <scope>NUCLEOTIDE SEQUENCE</scope>
    <source>
        <strain evidence="1">CBS 990.96</strain>
    </source>
</reference>
<evidence type="ECO:0000313" key="1">
    <source>
        <dbReference type="EMBL" id="KAK4224232.1"/>
    </source>
</evidence>
<gene>
    <name evidence="1" type="ORF">QBC38DRAFT_485918</name>
</gene>
<dbReference type="AlphaFoldDB" id="A0AAN7BJ43"/>
<dbReference type="Pfam" id="PF11017">
    <property type="entry name" value="DUF2855"/>
    <property type="match status" value="1"/>
</dbReference>
<accession>A0AAN7BJ43</accession>